<dbReference type="EMBL" id="HACG01033495">
    <property type="protein sequence ID" value="CEK80360.1"/>
    <property type="molecule type" value="Transcribed_RNA"/>
</dbReference>
<feature type="transmembrane region" description="Helical" evidence="8">
    <location>
        <begin position="136"/>
        <end position="159"/>
    </location>
</feature>
<dbReference type="Pfam" id="PF02690">
    <property type="entry name" value="Na_Pi_cotrans"/>
    <property type="match status" value="2"/>
</dbReference>
<evidence type="ECO:0000256" key="8">
    <source>
        <dbReference type="SAM" id="Phobius"/>
    </source>
</evidence>
<protein>
    <recommendedName>
        <fullName evidence="11">Sodium-dependent phosphate transport protein 2B</fullName>
    </recommendedName>
</protein>
<feature type="transmembrane region" description="Helical" evidence="8">
    <location>
        <begin position="530"/>
        <end position="553"/>
    </location>
</feature>
<evidence type="ECO:0008006" key="11">
    <source>
        <dbReference type="Google" id="ProtNLM"/>
    </source>
</evidence>
<evidence type="ECO:0000256" key="3">
    <source>
        <dbReference type="ARBA" id="ARBA00022475"/>
    </source>
</evidence>
<feature type="transmembrane region" description="Helical" evidence="8">
    <location>
        <begin position="462"/>
        <end position="483"/>
    </location>
</feature>
<evidence type="ECO:0000256" key="4">
    <source>
        <dbReference type="ARBA" id="ARBA00022692"/>
    </source>
</evidence>
<proteinExistence type="inferred from homology"/>
<feature type="transmembrane region" description="Helical" evidence="8">
    <location>
        <begin position="503"/>
        <end position="524"/>
    </location>
</feature>
<dbReference type="NCBIfam" id="TIGR01013">
    <property type="entry name" value="2a58"/>
    <property type="match status" value="1"/>
</dbReference>
<feature type="transmembrane region" description="Helical" evidence="8">
    <location>
        <begin position="180"/>
        <end position="200"/>
    </location>
</feature>
<comment type="similarity">
    <text evidence="2">Belongs to the SLC34A transporter family.</text>
</comment>
<reference evidence="10" key="1">
    <citation type="submission" date="2014-12" db="EMBL/GenBank/DDBJ databases">
        <title>Insight into the proteome of Arion vulgaris.</title>
        <authorList>
            <person name="Aradska J."/>
            <person name="Bulat T."/>
            <person name="Smidak R."/>
            <person name="Sarate P."/>
            <person name="Gangsoo J."/>
            <person name="Sialana F."/>
            <person name="Bilban M."/>
            <person name="Lubec G."/>
        </authorList>
    </citation>
    <scope>NUCLEOTIDE SEQUENCE</scope>
    <source>
        <tissue evidence="10">Skin</tissue>
    </source>
</reference>
<feature type="region of interest" description="Disordered" evidence="7">
    <location>
        <begin position="1"/>
        <end position="36"/>
    </location>
</feature>
<feature type="compositionally biased region" description="Basic and acidic residues" evidence="7">
    <location>
        <begin position="20"/>
        <end position="32"/>
    </location>
</feature>
<dbReference type="GO" id="GO:0016324">
    <property type="term" value="C:apical plasma membrane"/>
    <property type="evidence" value="ECO:0007669"/>
    <property type="project" value="UniProtKB-SubCell"/>
</dbReference>
<evidence type="ECO:0000256" key="2">
    <source>
        <dbReference type="ARBA" id="ARBA00005808"/>
    </source>
</evidence>
<feature type="transmembrane region" description="Helical" evidence="8">
    <location>
        <begin position="341"/>
        <end position="362"/>
    </location>
</feature>
<dbReference type="InterPro" id="IPR003841">
    <property type="entry name" value="Na/Pi_transpt"/>
</dbReference>
<feature type="transmembrane region" description="Helical" evidence="8">
    <location>
        <begin position="97"/>
        <end position="116"/>
    </location>
</feature>
<keyword evidence="3" id="KW-1003">Cell membrane</keyword>
<evidence type="ECO:0000256" key="5">
    <source>
        <dbReference type="ARBA" id="ARBA00022989"/>
    </source>
</evidence>
<dbReference type="NCBIfam" id="NF037997">
    <property type="entry name" value="Na_Pi_symport"/>
    <property type="match status" value="2"/>
</dbReference>
<dbReference type="AlphaFoldDB" id="A0A0B7AKB5"/>
<keyword evidence="5 8" id="KW-1133">Transmembrane helix</keyword>
<comment type="subcellular location">
    <subcellularLocation>
        <location evidence="1">Apical cell membrane</location>
        <topology evidence="1">Multi-pass membrane protein</topology>
    </subcellularLocation>
</comment>
<evidence type="ECO:0000256" key="7">
    <source>
        <dbReference type="SAM" id="MobiDB-lite"/>
    </source>
</evidence>
<dbReference type="GO" id="GO:0005436">
    <property type="term" value="F:sodium:phosphate symporter activity"/>
    <property type="evidence" value="ECO:0007669"/>
    <property type="project" value="InterPro"/>
</dbReference>
<feature type="transmembrane region" description="Helical" evidence="8">
    <location>
        <begin position="55"/>
        <end position="76"/>
    </location>
</feature>
<evidence type="ECO:0000256" key="6">
    <source>
        <dbReference type="ARBA" id="ARBA00023136"/>
    </source>
</evidence>
<gene>
    <name evidence="10" type="primary">ORF120506</name>
    <name evidence="9" type="synonym">ORF120502</name>
</gene>
<feature type="transmembrane region" description="Helical" evidence="8">
    <location>
        <begin position="389"/>
        <end position="408"/>
    </location>
</feature>
<dbReference type="PANTHER" id="PTHR10010:SF46">
    <property type="entry name" value="SODIUM-DEPENDENT PHOSPHATE TRANSPORT PROTEIN 2B"/>
    <property type="match status" value="1"/>
</dbReference>
<keyword evidence="6 8" id="KW-0472">Membrane</keyword>
<evidence type="ECO:0000256" key="1">
    <source>
        <dbReference type="ARBA" id="ARBA00004424"/>
    </source>
</evidence>
<dbReference type="PANTHER" id="PTHR10010">
    <property type="entry name" value="SOLUTE CARRIER FAMILY 34 SODIUM PHOSPHATE , MEMBER 2-RELATED"/>
    <property type="match status" value="1"/>
</dbReference>
<keyword evidence="4 8" id="KW-0812">Transmembrane</keyword>
<accession>A0A0B7AKB5</accession>
<organism evidence="10">
    <name type="scientific">Arion vulgaris</name>
    <dbReference type="NCBI Taxonomy" id="1028688"/>
    <lineage>
        <taxon>Eukaryota</taxon>
        <taxon>Metazoa</taxon>
        <taxon>Spiralia</taxon>
        <taxon>Lophotrochozoa</taxon>
        <taxon>Mollusca</taxon>
        <taxon>Gastropoda</taxon>
        <taxon>Heterobranchia</taxon>
        <taxon>Euthyneura</taxon>
        <taxon>Panpulmonata</taxon>
        <taxon>Eupulmonata</taxon>
        <taxon>Stylommatophora</taxon>
        <taxon>Helicina</taxon>
        <taxon>Arionoidea</taxon>
        <taxon>Arionidae</taxon>
        <taxon>Arion</taxon>
    </lineage>
</organism>
<feature type="compositionally biased region" description="Polar residues" evidence="7">
    <location>
        <begin position="1"/>
        <end position="19"/>
    </location>
</feature>
<sequence length="643" mass="71453">MAEEGTQTSTWLLTNSSSKNGEHQKKKKEEYKKKKKEKPWSKLHPLQKMFRVFGVLARLALLSCILYFFICALGLLEDAFKLLGGRTAGETFRNSDLLSNPIAGLMIGVLATVLVQSSSTATSIVVAMVASEVIPLHSAIPIIMGTNVGTSITSTLVSLAQAGERTEFRRAFAGATVHDMFNWSAVIILLPLEIATNYLYHLTKAIVDSLDLRSDNHKMKMLTALTEPFTHLIVEINRDVITDIAMAPDVTDDSSVMKRWCKVFWTQKTVPVMRYNRVQVDCNSVDRESPFYASCTHRHMINQGSSFGFYMGWNETEVINATLQRTKCSNLFAFTDLTDKAAGVVLLVISIMVILGSLFGIVKILNSMLQGPVAKVIQKTLNADFPGRLGYFTGYVALLVGCGLTIIIQSSSVFTSTLTPLVGVGIVSVERMYPMTLGSNIGTTVTGILAAMSVKGSHFDQAMQIALCHLFFNLTSVLIFYPIPFMRIPIPMAKVLGRVTSEYRWFAGLYLIGMFLILPVIVFSLSYAGWIYLALIGGPIFLLFLVVTFINVLQVKRPNWLPNCLKTWDFLPLFCRSWAPYDRVISCQCLTDRCPRFDNSDDDDDDEYHHDNDDIKVGEVAGHKGYQPEVLTISAKKSAIDIV</sequence>
<evidence type="ECO:0000313" key="10">
    <source>
        <dbReference type="EMBL" id="CEK80360.1"/>
    </source>
</evidence>
<name>A0A0B7AKB5_9EUPU</name>
<evidence type="ECO:0000313" key="9">
    <source>
        <dbReference type="EMBL" id="CEK80359.1"/>
    </source>
</evidence>
<dbReference type="GO" id="GO:0044341">
    <property type="term" value="P:sodium-dependent phosphate transport"/>
    <property type="evidence" value="ECO:0007669"/>
    <property type="project" value="InterPro"/>
</dbReference>
<dbReference type="EMBL" id="HACG01033494">
    <property type="protein sequence ID" value="CEK80359.1"/>
    <property type="molecule type" value="Transcribed_RNA"/>
</dbReference>